<dbReference type="GO" id="GO:1902600">
    <property type="term" value="P:proton transmembrane transport"/>
    <property type="evidence" value="ECO:0007669"/>
    <property type="project" value="InterPro"/>
</dbReference>
<keyword evidence="8" id="KW-1185">Reference proteome</keyword>
<dbReference type="InterPro" id="IPR006153">
    <property type="entry name" value="Cation/H_exchanger_TM"/>
</dbReference>
<evidence type="ECO:0000256" key="1">
    <source>
        <dbReference type="ARBA" id="ARBA00004141"/>
    </source>
</evidence>
<keyword evidence="3 5" id="KW-1133">Transmembrane helix</keyword>
<organism evidence="7 8">
    <name type="scientific">Nitrospira tepida</name>
    <dbReference type="NCBI Taxonomy" id="2973512"/>
    <lineage>
        <taxon>Bacteria</taxon>
        <taxon>Pseudomonadati</taxon>
        <taxon>Nitrospirota</taxon>
        <taxon>Nitrospiria</taxon>
        <taxon>Nitrospirales</taxon>
        <taxon>Nitrospiraceae</taxon>
        <taxon>Nitrospira</taxon>
    </lineage>
</organism>
<dbReference type="Proteomes" id="UP001179121">
    <property type="component" value="Chromosome"/>
</dbReference>
<dbReference type="RefSeq" id="WP_289266664.1">
    <property type="nucleotide sequence ID" value="NZ_OX365700.1"/>
</dbReference>
<protein>
    <recommendedName>
        <fullName evidence="6">Cation/H+ exchanger transmembrane domain-containing protein</fullName>
    </recommendedName>
</protein>
<gene>
    <name evidence="7" type="ORF">DNFV4_00044</name>
</gene>
<dbReference type="EMBL" id="OX365700">
    <property type="protein sequence ID" value="CAI4029626.1"/>
    <property type="molecule type" value="Genomic_DNA"/>
</dbReference>
<keyword evidence="4 5" id="KW-0472">Membrane</keyword>
<dbReference type="GO" id="GO:0016020">
    <property type="term" value="C:membrane"/>
    <property type="evidence" value="ECO:0007669"/>
    <property type="project" value="UniProtKB-SubCell"/>
</dbReference>
<dbReference type="Pfam" id="PF00999">
    <property type="entry name" value="Na_H_Exchanger"/>
    <property type="match status" value="1"/>
</dbReference>
<evidence type="ECO:0000256" key="5">
    <source>
        <dbReference type="SAM" id="Phobius"/>
    </source>
</evidence>
<feature type="transmembrane region" description="Helical" evidence="5">
    <location>
        <begin position="6"/>
        <end position="24"/>
    </location>
</feature>
<evidence type="ECO:0000313" key="7">
    <source>
        <dbReference type="EMBL" id="CAI4029626.1"/>
    </source>
</evidence>
<evidence type="ECO:0000256" key="2">
    <source>
        <dbReference type="ARBA" id="ARBA00022692"/>
    </source>
</evidence>
<keyword evidence="2 5" id="KW-0812">Transmembrane</keyword>
<reference evidence="7" key="1">
    <citation type="submission" date="2022-10" db="EMBL/GenBank/DDBJ databases">
        <authorList>
            <person name="Koch H."/>
        </authorList>
    </citation>
    <scope>NUCLEOTIDE SEQUENCE</scope>
    <source>
        <strain evidence="7">DNF</strain>
    </source>
</reference>
<evidence type="ECO:0000256" key="4">
    <source>
        <dbReference type="ARBA" id="ARBA00023136"/>
    </source>
</evidence>
<evidence type="ECO:0000259" key="6">
    <source>
        <dbReference type="Pfam" id="PF00999"/>
    </source>
</evidence>
<evidence type="ECO:0000313" key="8">
    <source>
        <dbReference type="Proteomes" id="UP001179121"/>
    </source>
</evidence>
<comment type="subcellular location">
    <subcellularLocation>
        <location evidence="1">Membrane</location>
        <topology evidence="1">Multi-pass membrane protein</topology>
    </subcellularLocation>
</comment>
<evidence type="ECO:0000256" key="3">
    <source>
        <dbReference type="ARBA" id="ARBA00022989"/>
    </source>
</evidence>
<feature type="transmembrane region" description="Helical" evidence="5">
    <location>
        <begin position="31"/>
        <end position="51"/>
    </location>
</feature>
<sequence>MDSLHQLEIVILLLAVVLALTTVAQRILIPYPILLVIGGLLLAVIPGVPTVALNPDLVFLVFLPPILWAAAYFTSLRDFRDNLRPISLLALKSIPMTDPKSNRLALSRAALGTITPSAASAPTPG</sequence>
<feature type="domain" description="Cation/H+ exchanger transmembrane" evidence="6">
    <location>
        <begin position="15"/>
        <end position="93"/>
    </location>
</feature>
<dbReference type="KEGG" id="nti:DNFV4_00044"/>
<dbReference type="AlphaFoldDB" id="A0AA86K026"/>
<proteinExistence type="predicted"/>
<feature type="transmembrane region" description="Helical" evidence="5">
    <location>
        <begin position="57"/>
        <end position="74"/>
    </location>
</feature>
<dbReference type="GO" id="GO:0015297">
    <property type="term" value="F:antiporter activity"/>
    <property type="evidence" value="ECO:0007669"/>
    <property type="project" value="InterPro"/>
</dbReference>
<name>A0AA86K026_9BACT</name>
<accession>A0AA86K026</accession>